<dbReference type="AlphaFoldDB" id="A0A0W0CZA7"/>
<feature type="compositionally biased region" description="Basic and acidic residues" evidence="3">
    <location>
        <begin position="48"/>
        <end position="59"/>
    </location>
</feature>
<feature type="compositionally biased region" description="Acidic residues" evidence="3">
    <location>
        <begin position="80"/>
        <end position="93"/>
    </location>
</feature>
<gene>
    <name evidence="4" type="ORF">AO440_005000</name>
</gene>
<proteinExistence type="inferred from homology"/>
<feature type="compositionally biased region" description="Basic and acidic residues" evidence="3">
    <location>
        <begin position="938"/>
        <end position="956"/>
    </location>
</feature>
<feature type="compositionally biased region" description="Basic and acidic residues" evidence="3">
    <location>
        <begin position="210"/>
        <end position="221"/>
    </location>
</feature>
<dbReference type="GO" id="GO:0031929">
    <property type="term" value="P:TOR signaling"/>
    <property type="evidence" value="ECO:0007669"/>
    <property type="project" value="EnsemblFungi"/>
</dbReference>
<protein>
    <submittedName>
        <fullName evidence="4">SIT4-associating protein SAP185</fullName>
    </submittedName>
</protein>
<dbReference type="GO" id="GO:0005829">
    <property type="term" value="C:cytosol"/>
    <property type="evidence" value="ECO:0007669"/>
    <property type="project" value="TreeGrafter"/>
</dbReference>
<feature type="compositionally biased region" description="Acidic residues" evidence="3">
    <location>
        <begin position="806"/>
        <end position="817"/>
    </location>
</feature>
<feature type="region of interest" description="Disordered" evidence="3">
    <location>
        <begin position="1014"/>
        <end position="1098"/>
    </location>
</feature>
<feature type="compositionally biased region" description="Acidic residues" evidence="3">
    <location>
        <begin position="628"/>
        <end position="641"/>
    </location>
</feature>
<feature type="compositionally biased region" description="Acidic residues" evidence="3">
    <location>
        <begin position="1058"/>
        <end position="1072"/>
    </location>
</feature>
<feature type="region of interest" description="Disordered" evidence="3">
    <location>
        <begin position="555"/>
        <end position="648"/>
    </location>
</feature>
<feature type="compositionally biased region" description="Acidic residues" evidence="3">
    <location>
        <begin position="1014"/>
        <end position="1026"/>
    </location>
</feature>
<dbReference type="GO" id="GO:0008287">
    <property type="term" value="C:protein serine/threonine phosphatase complex"/>
    <property type="evidence" value="ECO:0007669"/>
    <property type="project" value="EnsemblFungi"/>
</dbReference>
<comment type="caution">
    <text evidence="4">The sequence shown here is derived from an EMBL/GenBank/DDBJ whole genome shotgun (WGS) entry which is preliminary data.</text>
</comment>
<dbReference type="VEuPathDB" id="FungiDB:GWK60_L11649"/>
<evidence type="ECO:0000313" key="4">
    <source>
        <dbReference type="EMBL" id="KTB04896.1"/>
    </source>
</evidence>
<feature type="compositionally biased region" description="Basic and acidic residues" evidence="3">
    <location>
        <begin position="898"/>
        <end position="912"/>
    </location>
</feature>
<dbReference type="GO" id="GO:0019903">
    <property type="term" value="F:protein phosphatase binding"/>
    <property type="evidence" value="ECO:0007669"/>
    <property type="project" value="InterPro"/>
</dbReference>
<feature type="compositionally biased region" description="Polar residues" evidence="3">
    <location>
        <begin position="1028"/>
        <end position="1048"/>
    </location>
</feature>
<feature type="region of interest" description="Disordered" evidence="3">
    <location>
        <begin position="898"/>
        <end position="924"/>
    </location>
</feature>
<dbReference type="GO" id="GO:0000082">
    <property type="term" value="P:G1/S transition of mitotic cell cycle"/>
    <property type="evidence" value="ECO:0007669"/>
    <property type="project" value="EnsemblFungi"/>
</dbReference>
<feature type="region of interest" description="Disordered" evidence="3">
    <location>
        <begin position="29"/>
        <end position="102"/>
    </location>
</feature>
<evidence type="ECO:0000313" key="5">
    <source>
        <dbReference type="Proteomes" id="UP000054886"/>
    </source>
</evidence>
<dbReference type="InterPro" id="IPR007587">
    <property type="entry name" value="SAPS"/>
</dbReference>
<dbReference type="GO" id="GO:0019888">
    <property type="term" value="F:protein phosphatase regulator activity"/>
    <property type="evidence" value="ECO:0007669"/>
    <property type="project" value="TreeGrafter"/>
</dbReference>
<feature type="compositionally biased region" description="Basic and acidic residues" evidence="3">
    <location>
        <begin position="611"/>
        <end position="627"/>
    </location>
</feature>
<feature type="region of interest" description="Disordered" evidence="3">
    <location>
        <begin position="164"/>
        <end position="237"/>
    </location>
</feature>
<feature type="compositionally biased region" description="Basic and acidic residues" evidence="3">
    <location>
        <begin position="578"/>
        <end position="590"/>
    </location>
</feature>
<dbReference type="VEuPathDB" id="FungiDB:CAGL0L03586g"/>
<accession>A0A0W0CZA7</accession>
<dbReference type="VEuPathDB" id="FungiDB:B1J91_L03586g"/>
<dbReference type="EMBL" id="LLZZ01000115">
    <property type="protein sequence ID" value="KTB04896.1"/>
    <property type="molecule type" value="Genomic_DNA"/>
</dbReference>
<feature type="region of interest" description="Disordered" evidence="3">
    <location>
        <begin position="806"/>
        <end position="837"/>
    </location>
</feature>
<feature type="compositionally biased region" description="Basic and acidic residues" evidence="3">
    <location>
        <begin position="176"/>
        <end position="191"/>
    </location>
</feature>
<reference evidence="4 5" key="1">
    <citation type="submission" date="2015-10" db="EMBL/GenBank/DDBJ databases">
        <title>Draft genomes sequences of Candida glabrata isolates 1A, 1B, 2A, 2B, 3A and 3B.</title>
        <authorList>
            <person name="Haavelsrud O.E."/>
            <person name="Gaustad P."/>
        </authorList>
    </citation>
    <scope>NUCLEOTIDE SEQUENCE [LARGE SCALE GENOMIC DNA]</scope>
    <source>
        <strain evidence="4">910700640</strain>
    </source>
</reference>
<organism evidence="4 5">
    <name type="scientific">Candida glabrata</name>
    <name type="common">Yeast</name>
    <name type="synonym">Torulopsis glabrata</name>
    <dbReference type="NCBI Taxonomy" id="5478"/>
    <lineage>
        <taxon>Eukaryota</taxon>
        <taxon>Fungi</taxon>
        <taxon>Dikarya</taxon>
        <taxon>Ascomycota</taxon>
        <taxon>Saccharomycotina</taxon>
        <taxon>Saccharomycetes</taxon>
        <taxon>Saccharomycetales</taxon>
        <taxon>Saccharomycetaceae</taxon>
        <taxon>Nakaseomyces</taxon>
    </lineage>
</organism>
<evidence type="ECO:0000256" key="3">
    <source>
        <dbReference type="SAM" id="MobiDB-lite"/>
    </source>
</evidence>
<sequence length="1123" mass="128280">MSGSFWKFGTDYSSESSLSRLLNKAFIKIEEDEKETDAHKGGALSLNKDLEKGNDEKESNTATNAETEDEPQDSSSKLEDSEESIEDDEEEGESLPTTEEEYKYYRPNMDVLDALLDDDELYTELMCSNFKLLVFLKYPEVLSKLIDYVKCNSLIEGLTLEELEERSNKDAQTSVEEEHYSAQVDREKRSTTPDIILTEADDITKQTNEVAKESESEKGEDSDSNSSSDADDVSVTVRQDYEEQDELRRARMAAEVLSADVWPISSAIIQNEDLLEKLWSIMQYPAPLPIEISTYFMKINERLLDMDLNGILAFILNHPNLLDIFLTHIDNPPLMDFLLKVISTDKADTPTGIIKILKEQGMIPKLLDFLSPEYDKSTQSAAGDFIKALVTISGNCNNEIASSIGPNELIRELVSPPMVEKLISIMLKAGSSLSNGVGIVIELIRKNNSDYDFVQLAYTTIKTHPPNDRDPIYLGYLLKAFAAHMAEFTQMLTSIELPPLQTPQGEIEPLGFERFKICELIAELLHCSNMTLLNDPNGESIVKERDEERERILKLENQKLNDESDNEIEDNNIPTTDLKSDTSQEDEKIANEMNDLQLDSEGNADDTDGSEQAKSDTVRDEFESKETNEEEYLENISDDSETEHKLRENPTVGDQLKIALEDTRVIEVILEMFFHYVWNNFLHNVVFDIIQQIFNGPLMTGYNRFLLIDLLKNIHMTDLIIKGNEQSGVYEEKHVLRLGYMGHLTLMAEEIVKFEAYLDEMKITFTTDTIPTCLSEAKWKYYAETELADLREKYNTILGDVGDEVDELEDEDDDDEQASSVTGFNQGAERDEDDADYVEEDDEAYENQMNMYDSLSSTHQMDEYDDEDDELYAEYNDIDNPRYYEYIDGDGKKTRLELNPADLHDGDVKTKDSALNNNEDENNVTNKFSAYMSDQLRKDFYDSEADEPSRKSHKPDTQQFDDNEGTSWESDSNAFILKNFSKTSQLASPEIENKNIFQHQFDLDNVSQIEQHDVEEDDDDYVDPNDDGQSYSKPNNPLYSDKQNGGYFSNSSRSRSSDEDENELSDDSEAELEGSPYEDQADETDFNTYTLCRSTSKDNLSWDENEQDRLMGMVSYNRDFKDS</sequence>
<feature type="compositionally biased region" description="Polar residues" evidence="3">
    <location>
        <begin position="1086"/>
        <end position="1098"/>
    </location>
</feature>
<dbReference type="GO" id="GO:0002098">
    <property type="term" value="P:tRNA wobble uridine modification"/>
    <property type="evidence" value="ECO:0007669"/>
    <property type="project" value="EnsemblFungi"/>
</dbReference>
<evidence type="ECO:0000256" key="1">
    <source>
        <dbReference type="ARBA" id="ARBA00006180"/>
    </source>
</evidence>
<comment type="similarity">
    <text evidence="1">Belongs to the SAPS family.</text>
</comment>
<dbReference type="PANTHER" id="PTHR12634">
    <property type="entry name" value="SIT4 YEAST -ASSOCIATING PROTEIN-RELATED"/>
    <property type="match status" value="1"/>
</dbReference>
<dbReference type="PANTHER" id="PTHR12634:SF8">
    <property type="entry name" value="FIERY MOUNTAIN, ISOFORM D"/>
    <property type="match status" value="1"/>
</dbReference>
<dbReference type="VEuPathDB" id="FungiDB:GVI51_L03399"/>
<dbReference type="Pfam" id="PF04499">
    <property type="entry name" value="SAPS"/>
    <property type="match status" value="1"/>
</dbReference>
<keyword evidence="2" id="KW-0131">Cell cycle</keyword>
<feature type="compositionally biased region" description="Basic and acidic residues" evidence="3">
    <location>
        <begin position="29"/>
        <end position="40"/>
    </location>
</feature>
<feature type="region of interest" description="Disordered" evidence="3">
    <location>
        <begin position="938"/>
        <end position="969"/>
    </location>
</feature>
<dbReference type="GO" id="GO:0005634">
    <property type="term" value="C:nucleus"/>
    <property type="evidence" value="ECO:0007669"/>
    <property type="project" value="TreeGrafter"/>
</dbReference>
<name>A0A0W0CZA7_CANGB</name>
<dbReference type="Proteomes" id="UP000054886">
    <property type="component" value="Unassembled WGS sequence"/>
</dbReference>
<evidence type="ECO:0000256" key="2">
    <source>
        <dbReference type="ARBA" id="ARBA00023306"/>
    </source>
</evidence>